<evidence type="ECO:0000256" key="4">
    <source>
        <dbReference type="ARBA" id="ARBA00004604"/>
    </source>
</evidence>
<evidence type="ECO:0000256" key="6">
    <source>
        <dbReference type="ARBA" id="ARBA00022490"/>
    </source>
</evidence>
<keyword evidence="12" id="KW-1185">Reference proteome</keyword>
<feature type="compositionally biased region" description="Acidic residues" evidence="9">
    <location>
        <begin position="1347"/>
        <end position="1356"/>
    </location>
</feature>
<dbReference type="FunFam" id="3.90.105.20:FF:000004">
    <property type="entry name" value="Ribosome assembly factor mrt4"/>
    <property type="match status" value="1"/>
</dbReference>
<name>A0A5N6MYC3_9ASTR</name>
<feature type="compositionally biased region" description="Polar residues" evidence="9">
    <location>
        <begin position="564"/>
        <end position="577"/>
    </location>
</feature>
<feature type="domain" description="RRM" evidence="10">
    <location>
        <begin position="44"/>
        <end position="121"/>
    </location>
</feature>
<dbReference type="InterPro" id="IPR043164">
    <property type="entry name" value="Ribosomal_uL10-like_insert_sf"/>
</dbReference>
<keyword evidence="8" id="KW-0694">RNA-binding</keyword>
<feature type="region of interest" description="Disordered" evidence="9">
    <location>
        <begin position="1"/>
        <end position="33"/>
    </location>
</feature>
<dbReference type="Pfam" id="PF00466">
    <property type="entry name" value="Ribosomal_L10"/>
    <property type="match status" value="1"/>
</dbReference>
<evidence type="ECO:0000256" key="1">
    <source>
        <dbReference type="ARBA" id="ARBA00002200"/>
    </source>
</evidence>
<dbReference type="GO" id="GO:0000956">
    <property type="term" value="P:nuclear-transcribed mRNA catabolic process"/>
    <property type="evidence" value="ECO:0007669"/>
    <property type="project" value="TreeGrafter"/>
</dbReference>
<feature type="compositionally biased region" description="Low complexity" evidence="9">
    <location>
        <begin position="519"/>
        <end position="533"/>
    </location>
</feature>
<evidence type="ECO:0000256" key="2">
    <source>
        <dbReference type="ARBA" id="ARBA00004046"/>
    </source>
</evidence>
<dbReference type="InterPro" id="IPR051742">
    <property type="entry name" value="Ribosome_Assembly_uL10"/>
</dbReference>
<dbReference type="Gene3D" id="3.30.70.330">
    <property type="match status" value="1"/>
</dbReference>
<dbReference type="GO" id="GO:0006364">
    <property type="term" value="P:rRNA processing"/>
    <property type="evidence" value="ECO:0007669"/>
    <property type="project" value="TreeGrafter"/>
</dbReference>
<dbReference type="Pfam" id="PF07800">
    <property type="entry name" value="DUF1644"/>
    <property type="match status" value="1"/>
</dbReference>
<dbReference type="GO" id="GO:0005730">
    <property type="term" value="C:nucleolus"/>
    <property type="evidence" value="ECO:0007669"/>
    <property type="project" value="UniProtKB-SubCell"/>
</dbReference>
<feature type="region of interest" description="Disordered" evidence="9">
    <location>
        <begin position="130"/>
        <end position="173"/>
    </location>
</feature>
<dbReference type="EMBL" id="SZYD01000014">
    <property type="protein sequence ID" value="KAD4179423.1"/>
    <property type="molecule type" value="Genomic_DNA"/>
</dbReference>
<accession>A0A5N6MYC3</accession>
<feature type="region of interest" description="Disordered" evidence="9">
    <location>
        <begin position="384"/>
        <end position="467"/>
    </location>
</feature>
<evidence type="ECO:0000256" key="9">
    <source>
        <dbReference type="SAM" id="MobiDB-lite"/>
    </source>
</evidence>
<evidence type="ECO:0000256" key="5">
    <source>
        <dbReference type="ARBA" id="ARBA00008889"/>
    </source>
</evidence>
<dbReference type="Pfam" id="PF17777">
    <property type="entry name" value="RL10P_insert"/>
    <property type="match status" value="1"/>
</dbReference>
<dbReference type="InterPro" id="IPR012677">
    <property type="entry name" value="Nucleotide-bd_a/b_plait_sf"/>
</dbReference>
<feature type="compositionally biased region" description="Polar residues" evidence="9">
    <location>
        <begin position="396"/>
        <end position="420"/>
    </location>
</feature>
<comment type="function">
    <text evidence="1">Ribosomal protein P0 is the functional equivalent of E.coli protein L10.</text>
</comment>
<comment type="function">
    <text evidence="2">Component of the ribosome assembly machinery. Nuclear paralog of the ribosomal protein P0, it binds pre-60S subunits at an early stage of assembly in the nucleolus, and is replaced by P0 in cytoplasmic pre-60S subunits and mature 80S ribosomes.</text>
</comment>
<dbReference type="PANTHER" id="PTHR45841">
    <property type="entry name" value="MRNA TURNOVER PROTEIN 4 MRTO4"/>
    <property type="match status" value="1"/>
</dbReference>
<comment type="similarity">
    <text evidence="5">Belongs to the universal ribosomal protein uL10 family.</text>
</comment>
<dbReference type="Pfam" id="PF00076">
    <property type="entry name" value="RRM_1"/>
    <property type="match status" value="1"/>
</dbReference>
<proteinExistence type="inferred from homology"/>
<dbReference type="GO" id="GO:0000027">
    <property type="term" value="P:ribosomal large subunit assembly"/>
    <property type="evidence" value="ECO:0007669"/>
    <property type="project" value="InterPro"/>
</dbReference>
<gene>
    <name evidence="11" type="ORF">E3N88_28014</name>
</gene>
<organism evidence="11 12">
    <name type="scientific">Mikania micrantha</name>
    <name type="common">bitter vine</name>
    <dbReference type="NCBI Taxonomy" id="192012"/>
    <lineage>
        <taxon>Eukaryota</taxon>
        <taxon>Viridiplantae</taxon>
        <taxon>Streptophyta</taxon>
        <taxon>Embryophyta</taxon>
        <taxon>Tracheophyta</taxon>
        <taxon>Spermatophyta</taxon>
        <taxon>Magnoliopsida</taxon>
        <taxon>eudicotyledons</taxon>
        <taxon>Gunneridae</taxon>
        <taxon>Pentapetalae</taxon>
        <taxon>asterids</taxon>
        <taxon>campanulids</taxon>
        <taxon>Asterales</taxon>
        <taxon>Asteraceae</taxon>
        <taxon>Asteroideae</taxon>
        <taxon>Heliantheae alliance</taxon>
        <taxon>Eupatorieae</taxon>
        <taxon>Mikania</taxon>
    </lineage>
</organism>
<keyword evidence="6" id="KW-0963">Cytoplasm</keyword>
<keyword evidence="7" id="KW-0539">Nucleus</keyword>
<dbReference type="CDD" id="cd05796">
    <property type="entry name" value="Ribosomal_P0_like"/>
    <property type="match status" value="1"/>
</dbReference>
<dbReference type="SUPFAM" id="SSF54928">
    <property type="entry name" value="RNA-binding domain, RBD"/>
    <property type="match status" value="1"/>
</dbReference>
<dbReference type="InterPro" id="IPR001790">
    <property type="entry name" value="Ribosomal_uL10"/>
</dbReference>
<dbReference type="InterPro" id="IPR040637">
    <property type="entry name" value="Ribosomal_uL10-like_insert"/>
</dbReference>
<dbReference type="Gene3D" id="3.60.10.10">
    <property type="entry name" value="Endonuclease/exonuclease/phosphatase"/>
    <property type="match status" value="1"/>
</dbReference>
<feature type="region of interest" description="Disordered" evidence="9">
    <location>
        <begin position="515"/>
        <end position="541"/>
    </location>
</feature>
<dbReference type="CDD" id="cd00590">
    <property type="entry name" value="RRM_SF"/>
    <property type="match status" value="1"/>
</dbReference>
<dbReference type="SUPFAM" id="SSF56219">
    <property type="entry name" value="DNase I-like"/>
    <property type="match status" value="1"/>
</dbReference>
<sequence>MEREAWRGRRKIDGDEGKEELENGQQCRNHGASGIQRRSFIPATSYFVYNLPDNIDEKTLTSTFKHHGDLLSVYLPKRKDKYGNKFGFVRFQNVPDKFVFERKLTNIKIGNSILGVNLSRYDRLATTKTHLNQNSNPYTDDFKHKPHYKQFPNHTPNHTQPTPPPRSFTQKPSQSFKDVLLNKQIPKKPTKTIIINPSETLALKKWKHTSVIMEAKDFNTLQQFDSFCSKWDISNYSIRYMGGLNIMLSFQHKEDLEDLLIRKVELWSPMVTHMQRWSEHYKQHDRIAWLFIHNVPACIWDPETFNLIANSFGKVVFPSTTTIGDGILTSSMERIKTETLVKWRNFSFQVWVEEDTYPWSPDFLNPDVGGIDPAVTVTVEPFIRNPIPQENPPWEVTNNHDNTPNSPMDVSLSKVASTVPNDHLSVFGPTSPRPNKKRRRSNVSSPTHLGNPPSLDPQHQPILPVSFSQPIPTCNPLPCPKSLSLQIDLNSGSTNSSLGQPNRNRKYKFRKLPTHLQASQSSPTSQSTQSSPSNSHKVNEDNNQSLASTKFIFAGKTPLPIHIPQNSQPDGSLSQPSMVECNEGRPEDSQVTTTNMVEAELLHTLNIASTVGIDVSECKEQFRNLIQGEETKSQGLDSHKVKSFWGEEPFDFIQVPACGFSGGLLSIWNPSIFKKESVIQSRHFIVVSGQIIGSGELMHILNLYAPQNTMAKKNLWNEITSLKQAKPGIWIAMGDFNAVREPSERKNSNFNPSVARDFNEFIYNGGWNEFPMKGCKFTYASSNGRKLSRIDRILVCDNFCDRWNNSSYVALYRRWSDHSPLILITNSHNLGPTPFKVFSSWAERDDFTDMIKKANIEFSDSFSGPAHLSLLQKLKHFREAAKKWIKAVNEKENEQESALRKELEVLDTIMEQRNLEEEEEWVLGECKAELNQIEHRKNMDLWQKSRTKWIKYGDENSKYFHRCIKARNSSNRIHGMEINGSWIKKPSIIKREDQSTCWKWRWKAPVLSQIEALQWEKCLELIAGTHQRPCKDTWSWLPDKSGNFSSSHLDCRAPYHESWIQPSRLIIKMAKGIRGRRRIASRHCRTTTPYPILTCGPNDSDEKKSSTVKPIKDWEDITCSVCMEYPHNAVLLLCSSHDKGCRPYMCGTSTRYSNCLDQYKNAYIKVASPHHSQSLQTNSSQHFDQISGWPVEKCGDLTQLACPLCRGQVKGWTVVESTREYFNTKKRSCVHDKCSFVGVYKELKKHVRSEHLSVNPREVDPDQEQKWRRLERDRERDDVISTITSSMPGSMVFGDYVIEGNPYGLHLGNETGPDSGLEMSIDSDFLNMLLVLHAFGPGGRRGHDDGNYNDDDDDDNNGMSLVNRLRRQGRNKKSECKEGNQEDVVVLEGDKRRSGLIASLSSVNNLTLSKTKKKGREHKESIVSSIRGAVEEYNSIYVFSFENMRNLKFKQFREQLKSTSRFFLGSNKVMQVALGRSESDEVRSGLHKVSKLLRGDSGLCLTNMPVEEIQRIFNEYEDYDFARTGSIATETVELKEGPLDQFTHEMEPFLRKQGMPVRLNKGVVELVGDFVVCEEGNPISPEAARILRLMETKMATFKLHLICRWSPEDFEVYQEGLQGSDIESS</sequence>
<evidence type="ECO:0000259" key="10">
    <source>
        <dbReference type="PROSITE" id="PS50102"/>
    </source>
</evidence>
<evidence type="ECO:0000256" key="8">
    <source>
        <dbReference type="PROSITE-ProRule" id="PRU00176"/>
    </source>
</evidence>
<dbReference type="InterPro" id="IPR012866">
    <property type="entry name" value="DUF1644"/>
</dbReference>
<evidence type="ECO:0000256" key="3">
    <source>
        <dbReference type="ARBA" id="ARBA00004496"/>
    </source>
</evidence>
<dbReference type="PROSITE" id="PS50102">
    <property type="entry name" value="RRM"/>
    <property type="match status" value="1"/>
</dbReference>
<dbReference type="Proteomes" id="UP000326396">
    <property type="component" value="Linkage Group LG4"/>
</dbReference>
<dbReference type="InterPro" id="IPR043141">
    <property type="entry name" value="Ribosomal_uL10-like_sf"/>
</dbReference>
<dbReference type="InterPro" id="IPR000504">
    <property type="entry name" value="RRM_dom"/>
</dbReference>
<comment type="caution">
    <text evidence="11">The sequence shown here is derived from an EMBL/GenBank/DDBJ whole genome shotgun (WGS) entry which is preliminary data.</text>
</comment>
<dbReference type="GO" id="GO:0003723">
    <property type="term" value="F:RNA binding"/>
    <property type="evidence" value="ECO:0007669"/>
    <property type="project" value="UniProtKB-UniRule"/>
</dbReference>
<feature type="region of interest" description="Disordered" evidence="9">
    <location>
        <begin position="559"/>
        <end position="590"/>
    </location>
</feature>
<dbReference type="InterPro" id="IPR036691">
    <property type="entry name" value="Endo/exonu/phosph_ase_sf"/>
</dbReference>
<dbReference type="SMART" id="SM00360">
    <property type="entry name" value="RRM"/>
    <property type="match status" value="1"/>
</dbReference>
<evidence type="ECO:0000313" key="12">
    <source>
        <dbReference type="Proteomes" id="UP000326396"/>
    </source>
</evidence>
<dbReference type="Gene3D" id="3.90.105.20">
    <property type="match status" value="1"/>
</dbReference>
<dbReference type="FunFam" id="3.30.70.1730:FF:000005">
    <property type="entry name" value="Ribosome assembly factor mrt4"/>
    <property type="match status" value="1"/>
</dbReference>
<dbReference type="Gene3D" id="3.30.70.1730">
    <property type="match status" value="1"/>
</dbReference>
<protein>
    <recommendedName>
        <fullName evidence="10">RRM domain-containing protein</fullName>
    </recommendedName>
</protein>
<evidence type="ECO:0000256" key="7">
    <source>
        <dbReference type="ARBA" id="ARBA00023242"/>
    </source>
</evidence>
<dbReference type="PANTHER" id="PTHR45841:SF1">
    <property type="entry name" value="MRNA TURNOVER PROTEIN 4 HOMOLOG"/>
    <property type="match status" value="1"/>
</dbReference>
<comment type="subcellular location">
    <subcellularLocation>
        <location evidence="3">Cytoplasm</location>
    </subcellularLocation>
    <subcellularLocation>
        <location evidence="4">Nucleus</location>
        <location evidence="4">Nucleolus</location>
    </subcellularLocation>
</comment>
<dbReference type="InterPro" id="IPR035979">
    <property type="entry name" value="RBD_domain_sf"/>
</dbReference>
<dbReference type="OrthoDB" id="10262308at2759"/>
<dbReference type="GO" id="GO:0005737">
    <property type="term" value="C:cytoplasm"/>
    <property type="evidence" value="ECO:0007669"/>
    <property type="project" value="UniProtKB-SubCell"/>
</dbReference>
<reference evidence="11 12" key="1">
    <citation type="submission" date="2019-05" db="EMBL/GenBank/DDBJ databases">
        <title>Mikania micrantha, genome provides insights into the molecular mechanism of rapid growth.</title>
        <authorList>
            <person name="Liu B."/>
        </authorList>
    </citation>
    <scope>NUCLEOTIDE SEQUENCE [LARGE SCALE GENOMIC DNA]</scope>
    <source>
        <strain evidence="11">NLD-2019</strain>
        <tissue evidence="11">Leaf</tissue>
    </source>
</reference>
<evidence type="ECO:0000313" key="11">
    <source>
        <dbReference type="EMBL" id="KAD4179423.1"/>
    </source>
</evidence>
<dbReference type="InterPro" id="IPR033867">
    <property type="entry name" value="Mrt4"/>
</dbReference>
<dbReference type="GO" id="GO:0030687">
    <property type="term" value="C:preribosome, large subunit precursor"/>
    <property type="evidence" value="ECO:0007669"/>
    <property type="project" value="TreeGrafter"/>
</dbReference>
<feature type="compositionally biased region" description="Basic and acidic residues" evidence="9">
    <location>
        <begin position="1"/>
        <end position="15"/>
    </location>
</feature>
<feature type="region of interest" description="Disordered" evidence="9">
    <location>
        <begin position="1340"/>
        <end position="1360"/>
    </location>
</feature>
<dbReference type="SUPFAM" id="SSF160369">
    <property type="entry name" value="Ribosomal protein L10-like"/>
    <property type="match status" value="1"/>
</dbReference>